<sequence>MPPSSIPDIDITSSSAHPVCGIMVPSTFRDRTHADAFCLFSFTCKVRSCQKWGSRHNHSDICNPAAVHRSSAVISLLASATARMEADDDGNIPRHFCQHTDAGNIFITYEDGGALYFLKTLAREGRVALCTLNSRLLASRDSRVATMGQVLPAAKRVSILTLPMVSGCIFFLTGGGSKAPPP</sequence>
<evidence type="ECO:0000313" key="2">
    <source>
        <dbReference type="Proteomes" id="UP000825935"/>
    </source>
</evidence>
<dbReference type="Proteomes" id="UP000825935">
    <property type="component" value="Chromosome 37"/>
</dbReference>
<reference evidence="1" key="1">
    <citation type="submission" date="2021-08" db="EMBL/GenBank/DDBJ databases">
        <title>WGS assembly of Ceratopteris richardii.</title>
        <authorList>
            <person name="Marchant D.B."/>
            <person name="Chen G."/>
            <person name="Jenkins J."/>
            <person name="Shu S."/>
            <person name="Leebens-Mack J."/>
            <person name="Grimwood J."/>
            <person name="Schmutz J."/>
            <person name="Soltis P."/>
            <person name="Soltis D."/>
            <person name="Chen Z.-H."/>
        </authorList>
    </citation>
    <scope>NUCLEOTIDE SEQUENCE</scope>
    <source>
        <strain evidence="1">Whitten #5841</strain>
        <tissue evidence="1">Leaf</tissue>
    </source>
</reference>
<dbReference type="EMBL" id="CM035442">
    <property type="protein sequence ID" value="KAH7279592.1"/>
    <property type="molecule type" value="Genomic_DNA"/>
</dbReference>
<accession>A0A8T2Q6J5</accession>
<comment type="caution">
    <text evidence="1">The sequence shown here is derived from an EMBL/GenBank/DDBJ whole genome shotgun (WGS) entry which is preliminary data.</text>
</comment>
<name>A0A8T2Q6J5_CERRI</name>
<gene>
    <name evidence="1" type="ORF">KP509_37G025600</name>
</gene>
<dbReference type="AlphaFoldDB" id="A0A8T2Q6J5"/>
<proteinExistence type="predicted"/>
<keyword evidence="2" id="KW-1185">Reference proteome</keyword>
<evidence type="ECO:0000313" key="1">
    <source>
        <dbReference type="EMBL" id="KAH7279592.1"/>
    </source>
</evidence>
<protein>
    <submittedName>
        <fullName evidence="1">Uncharacterized protein</fullName>
    </submittedName>
</protein>
<organism evidence="1 2">
    <name type="scientific">Ceratopteris richardii</name>
    <name type="common">Triangle waterfern</name>
    <dbReference type="NCBI Taxonomy" id="49495"/>
    <lineage>
        <taxon>Eukaryota</taxon>
        <taxon>Viridiplantae</taxon>
        <taxon>Streptophyta</taxon>
        <taxon>Embryophyta</taxon>
        <taxon>Tracheophyta</taxon>
        <taxon>Polypodiopsida</taxon>
        <taxon>Polypodiidae</taxon>
        <taxon>Polypodiales</taxon>
        <taxon>Pteridineae</taxon>
        <taxon>Pteridaceae</taxon>
        <taxon>Parkerioideae</taxon>
        <taxon>Ceratopteris</taxon>
    </lineage>
</organism>